<dbReference type="Proteomes" id="UP000283429">
    <property type="component" value="Unassembled WGS sequence"/>
</dbReference>
<evidence type="ECO:0000313" key="1">
    <source>
        <dbReference type="EMBL" id="MCB7283432.1"/>
    </source>
</evidence>
<dbReference type="Proteomes" id="UP001181239">
    <property type="component" value="Unassembled WGS sequence"/>
</dbReference>
<evidence type="ECO:0000313" key="2">
    <source>
        <dbReference type="EMBL" id="MDU0240260.1"/>
    </source>
</evidence>
<reference evidence="6 7" key="1">
    <citation type="submission" date="2018-08" db="EMBL/GenBank/DDBJ databases">
        <title>A genome reference for cultivated species of the human gut microbiota.</title>
        <authorList>
            <person name="Zou Y."/>
            <person name="Xue W."/>
            <person name="Luo G."/>
        </authorList>
    </citation>
    <scope>NUCLEOTIDE SEQUENCE [LARGE SCALE GENOMIC DNA]</scope>
    <source>
        <strain evidence="4 8">AF12-25</strain>
        <strain evidence="5 7">AM30-40</strain>
        <strain evidence="3 6">OM08-13BH</strain>
    </source>
</reference>
<evidence type="ECO:0000313" key="6">
    <source>
        <dbReference type="Proteomes" id="UP000261003"/>
    </source>
</evidence>
<evidence type="ECO:0000313" key="4">
    <source>
        <dbReference type="EMBL" id="RGW50661.1"/>
    </source>
</evidence>
<evidence type="ECO:0000313" key="3">
    <source>
        <dbReference type="EMBL" id="RGM46044.1"/>
    </source>
</evidence>
<protein>
    <submittedName>
        <fullName evidence="3">Ribonuclease P</fullName>
    </submittedName>
</protein>
<dbReference type="Proteomes" id="UP000261003">
    <property type="component" value="Unassembled WGS sequence"/>
</dbReference>
<dbReference type="EMBL" id="JAWDET010000006">
    <property type="protein sequence ID" value="MDU0240260.1"/>
    <property type="molecule type" value="Genomic_DNA"/>
</dbReference>
<gene>
    <name evidence="5" type="ORF">DW783_20340</name>
    <name evidence="4" type="ORF">DWV70_00195</name>
    <name evidence="3" type="ORF">DXC16_05765</name>
    <name evidence="1" type="ORF">LI282_20660</name>
    <name evidence="2" type="ORF">RVH43_06390</name>
</gene>
<proteinExistence type="predicted"/>
<dbReference type="RefSeq" id="WP_100069973.1">
    <property type="nucleotide sequence ID" value="NZ_CAXTCG010000061.1"/>
</dbReference>
<dbReference type="AlphaFoldDB" id="A0A3E4WV41"/>
<evidence type="ECO:0000313" key="5">
    <source>
        <dbReference type="EMBL" id="RHD72100.1"/>
    </source>
</evidence>
<evidence type="ECO:0000313" key="7">
    <source>
        <dbReference type="Proteomes" id="UP000283429"/>
    </source>
</evidence>
<comment type="caution">
    <text evidence="3">The sequence shown here is derived from an EMBL/GenBank/DDBJ whole genome shotgun (WGS) entry which is preliminary data.</text>
</comment>
<evidence type="ECO:0000313" key="8">
    <source>
        <dbReference type="Proteomes" id="UP000285469"/>
    </source>
</evidence>
<reference evidence="2" key="3">
    <citation type="submission" date="2023-10" db="EMBL/GenBank/DDBJ databases">
        <title>Genome of Potential pathogenic bacteria in Crohn's disease.</title>
        <authorList>
            <person name="Rodriguez-Palacios A."/>
        </authorList>
    </citation>
    <scope>NUCLEOTIDE SEQUENCE</scope>
    <source>
        <strain evidence="2">CavFT-hAR11</strain>
    </source>
</reference>
<dbReference type="GeneID" id="65877698"/>
<dbReference type="Proteomes" id="UP001199363">
    <property type="component" value="Unassembled WGS sequence"/>
</dbReference>
<dbReference type="EMBL" id="QSTG01000006">
    <property type="protein sequence ID" value="RGM46044.1"/>
    <property type="molecule type" value="Genomic_DNA"/>
</dbReference>
<name>A0A3E4WV41_PHOVU</name>
<dbReference type="EMBL" id="QSAI01000001">
    <property type="protein sequence ID" value="RGW50661.1"/>
    <property type="molecule type" value="Genomic_DNA"/>
</dbReference>
<reference evidence="1" key="2">
    <citation type="submission" date="2021-10" db="EMBL/GenBank/DDBJ databases">
        <title>Collection of gut derived symbiotic bacterial strains cultured from healthy donors.</title>
        <authorList>
            <person name="Lin H."/>
            <person name="Littmann E."/>
            <person name="Kohout C."/>
            <person name="Pamer E.G."/>
        </authorList>
    </citation>
    <scope>NUCLEOTIDE SEQUENCE</scope>
    <source>
        <strain evidence="1">DFI.1.167</strain>
    </source>
</reference>
<dbReference type="EMBL" id="QSJM01000086">
    <property type="protein sequence ID" value="RHD72100.1"/>
    <property type="molecule type" value="Genomic_DNA"/>
</dbReference>
<sequence>MDRYSAELIGASCELITPCRGCSHGIIVAVYNEQLLVRLISGAQRLVSKDEVILL</sequence>
<dbReference type="EMBL" id="JAJCQG010000108">
    <property type="protein sequence ID" value="MCB7283432.1"/>
    <property type="molecule type" value="Genomic_DNA"/>
</dbReference>
<dbReference type="Proteomes" id="UP000285469">
    <property type="component" value="Unassembled WGS sequence"/>
</dbReference>
<organism evidence="3 6">
    <name type="scientific">Phocaeicola vulgatus</name>
    <name type="common">Bacteroides vulgatus</name>
    <dbReference type="NCBI Taxonomy" id="821"/>
    <lineage>
        <taxon>Bacteria</taxon>
        <taxon>Pseudomonadati</taxon>
        <taxon>Bacteroidota</taxon>
        <taxon>Bacteroidia</taxon>
        <taxon>Bacteroidales</taxon>
        <taxon>Bacteroidaceae</taxon>
        <taxon>Phocaeicola</taxon>
    </lineage>
</organism>
<accession>A0A3E4WV41</accession>